<dbReference type="PANTHER" id="PTHR34135:SF2">
    <property type="entry name" value="LYSOZYME"/>
    <property type="match status" value="1"/>
</dbReference>
<dbReference type="InterPro" id="IPR002053">
    <property type="entry name" value="Glyco_hydro_25"/>
</dbReference>
<dbReference type="InterPro" id="IPR017853">
    <property type="entry name" value="GH"/>
</dbReference>
<protein>
    <recommendedName>
        <fullName evidence="4">Lysozyme</fullName>
    </recommendedName>
</protein>
<dbReference type="GO" id="GO:0016052">
    <property type="term" value="P:carbohydrate catabolic process"/>
    <property type="evidence" value="ECO:0007669"/>
    <property type="project" value="TreeGrafter"/>
</dbReference>
<keyword evidence="3" id="KW-1185">Reference proteome</keyword>
<proteinExistence type="inferred from homology"/>
<organism evidence="2 3">
    <name type="scientific">Companilactobacillus allii</name>
    <dbReference type="NCBI Taxonomy" id="1847728"/>
    <lineage>
        <taxon>Bacteria</taxon>
        <taxon>Bacillati</taxon>
        <taxon>Bacillota</taxon>
        <taxon>Bacilli</taxon>
        <taxon>Lactobacillales</taxon>
        <taxon>Lactobacillaceae</taxon>
        <taxon>Companilactobacillus</taxon>
    </lineage>
</organism>
<dbReference type="Gene3D" id="3.20.20.80">
    <property type="entry name" value="Glycosidases"/>
    <property type="match status" value="1"/>
</dbReference>
<comment type="similarity">
    <text evidence="1">Belongs to the glycosyl hydrolase 25 family.</text>
</comment>
<dbReference type="KEGG" id="lalw:BTM29_09925"/>
<sequence>MTEYFADISSYQRSDLGFFQDFINSGVSSVFIKTTQGSATGTNYVNPKSKEQAKNALSAGMNVGFYHYFLATSIADAINEAQFFEQSVVNLGFVKDTPLCVDVEDSSLNKNQVAGYVDTFINYLAENGYTNIIQYSMGSWFWNGYLNASKHPTWVANYGVNAVGVSGDVIGWQYTSTWGGGSQDMSYDCGIFNKKAETKPQDTPVKPVKSKVEDVIKLNEDTHGVDNLGVGRPTLYKKNSVWKSSSIVMIKGQPHYKIATNIYVPISKTTFNDVVIVKYIDDKLTPIFDKKGNRVSNDDVISGKAFKYSSIDTINGISMAKIATNEYLPMQYTSGSDFK</sequence>
<dbReference type="PANTHER" id="PTHR34135">
    <property type="entry name" value="LYSOZYME"/>
    <property type="match status" value="1"/>
</dbReference>
<dbReference type="GO" id="GO:0016998">
    <property type="term" value="P:cell wall macromolecule catabolic process"/>
    <property type="evidence" value="ECO:0007669"/>
    <property type="project" value="InterPro"/>
</dbReference>
<dbReference type="GO" id="GO:0009253">
    <property type="term" value="P:peptidoglycan catabolic process"/>
    <property type="evidence" value="ECO:0007669"/>
    <property type="project" value="InterPro"/>
</dbReference>
<dbReference type="PROSITE" id="PS51904">
    <property type="entry name" value="GLYCOSYL_HYDROL_F25_2"/>
    <property type="match status" value="1"/>
</dbReference>
<dbReference type="GO" id="GO:0003796">
    <property type="term" value="F:lysozyme activity"/>
    <property type="evidence" value="ECO:0007669"/>
    <property type="project" value="InterPro"/>
</dbReference>
<name>A0A1P8Q4R9_9LACO</name>
<evidence type="ECO:0000313" key="2">
    <source>
        <dbReference type="EMBL" id="APX72847.1"/>
    </source>
</evidence>
<evidence type="ECO:0000256" key="1">
    <source>
        <dbReference type="ARBA" id="ARBA00010646"/>
    </source>
</evidence>
<dbReference type="STRING" id="1847728.BTM29_09925"/>
<gene>
    <name evidence="2" type="ORF">BTM29_09925</name>
</gene>
<dbReference type="OrthoDB" id="2312598at2"/>
<dbReference type="AlphaFoldDB" id="A0A1P8Q4R9"/>
<dbReference type="Proteomes" id="UP000187499">
    <property type="component" value="Chromosome"/>
</dbReference>
<dbReference type="EMBL" id="CP019323">
    <property type="protein sequence ID" value="APX72847.1"/>
    <property type="molecule type" value="Genomic_DNA"/>
</dbReference>
<reference evidence="3" key="1">
    <citation type="submission" date="2016-12" db="EMBL/GenBank/DDBJ databases">
        <authorList>
            <person name="Jung M.Y."/>
            <person name="Lee S.H."/>
        </authorList>
    </citation>
    <scope>NUCLEOTIDE SEQUENCE [LARGE SCALE GENOMIC DNA]</scope>
    <source>
        <strain evidence="3">WiKim39</strain>
    </source>
</reference>
<dbReference type="Pfam" id="PF01183">
    <property type="entry name" value="Glyco_hydro_25"/>
    <property type="match status" value="1"/>
</dbReference>
<accession>A0A1P8Q4R9</accession>
<dbReference type="RefSeq" id="WP_076616929.1">
    <property type="nucleotide sequence ID" value="NZ_CP019323.1"/>
</dbReference>
<evidence type="ECO:0000313" key="3">
    <source>
        <dbReference type="Proteomes" id="UP000187499"/>
    </source>
</evidence>
<dbReference type="SUPFAM" id="SSF51445">
    <property type="entry name" value="(Trans)glycosidases"/>
    <property type="match status" value="1"/>
</dbReference>
<evidence type="ECO:0008006" key="4">
    <source>
        <dbReference type="Google" id="ProtNLM"/>
    </source>
</evidence>